<dbReference type="RefSeq" id="WP_072869861.1">
    <property type="nucleotide sequence ID" value="NZ_FQZM01000030.1"/>
</dbReference>
<dbReference type="Pfam" id="PF19278">
    <property type="entry name" value="Hydant_A_C"/>
    <property type="match status" value="1"/>
</dbReference>
<dbReference type="PANTHER" id="PTHR11365:SF23">
    <property type="entry name" value="HYPOTHETICAL 5-OXOPROLINASE (EUROFUNG)-RELATED"/>
    <property type="match status" value="1"/>
</dbReference>
<dbReference type="Pfam" id="PF05378">
    <property type="entry name" value="Hydant_A_N"/>
    <property type="match status" value="1"/>
</dbReference>
<evidence type="ECO:0000259" key="3">
    <source>
        <dbReference type="Pfam" id="PF19278"/>
    </source>
</evidence>
<sequence>MQGQVKDSYIIAIDAGGTMTDAVIIRSDGTFHIGKYRTYRIDESESYMGAVKAVADKIGVSTEEIHKNCDVAIYAGTAMTNTLITMDGLKVGLITTRGMEHMSIIENGLTYIGQSQKEILHQQLRRHTAPLVKKENIIGVTERVTGGSYFGDVHLPAGTVLVPLNEKEVEDAAEELIKNDVEVIGIMFLNSHVFPDHEIRAAEIVKKVIEKHGKDIKVVASHEIAPVGKDCFRLKSLLVQCFAAEKARKQLEYVENAARKDGYDKQLLTLLSFGGAVSIKYPRLYETIVSGPIGGLTASKEIATLLDISHLAVGDVGGTSFDVGLVVDKRIELRPDSDFAKHRLVLPMVELNSAPLGMGTEVKVNDLGNLEIGPESAGWRVGVCLDHDRLTITDIHVALGYIAEDSFLGGKIILDRDKACKELERVGKFIGIPDLYQAGEGILELFFTNLREFARTQIEAKGFNLKQFVFLACGGGGETCVHGIAKGKAFKEIITTPFASVFSAYGVGCSDIVHRYNKGIVGIIRHGISVNEKSQLVHELITEWKSLEEKAFEEFMLEGVRKEDVKILRGVFMRYIGQLESFETKLDFEVVRADDLDRIIRAFEKMYEIKYPSAAKFPEAGYALTQVFIEAVAPKVKPVLPECELASKTPPDSAYAGTRRVYYRGKWTDFKLFRIEEIKAGNEITGPAILFDDISTLVIGADDVVNFDKYRIIHFN</sequence>
<reference evidence="5" key="1">
    <citation type="submission" date="2016-11" db="EMBL/GenBank/DDBJ databases">
        <authorList>
            <person name="Varghese N."/>
            <person name="Submissions S."/>
        </authorList>
    </citation>
    <scope>NUCLEOTIDE SEQUENCE [LARGE SCALE GENOMIC DNA]</scope>
    <source>
        <strain evidence="5">DSM 16057</strain>
    </source>
</reference>
<dbReference type="InterPro" id="IPR045079">
    <property type="entry name" value="Oxoprolinase-like"/>
</dbReference>
<dbReference type="Proteomes" id="UP000184529">
    <property type="component" value="Unassembled WGS sequence"/>
</dbReference>
<dbReference type="InterPro" id="IPR002821">
    <property type="entry name" value="Hydantoinase_A"/>
</dbReference>
<evidence type="ECO:0000259" key="1">
    <source>
        <dbReference type="Pfam" id="PF01968"/>
    </source>
</evidence>
<dbReference type="GO" id="GO:0017168">
    <property type="term" value="F:5-oxoprolinase (ATP-hydrolyzing) activity"/>
    <property type="evidence" value="ECO:0007669"/>
    <property type="project" value="TreeGrafter"/>
</dbReference>
<organism evidence="4 5">
    <name type="scientific">Desulfofundulus thermosubterraneus DSM 16057</name>
    <dbReference type="NCBI Taxonomy" id="1121432"/>
    <lineage>
        <taxon>Bacteria</taxon>
        <taxon>Bacillati</taxon>
        <taxon>Bacillota</taxon>
        <taxon>Clostridia</taxon>
        <taxon>Eubacteriales</taxon>
        <taxon>Peptococcaceae</taxon>
        <taxon>Desulfofundulus</taxon>
    </lineage>
</organism>
<keyword evidence="5" id="KW-1185">Reference proteome</keyword>
<dbReference type="AlphaFoldDB" id="A0A1M6IND8"/>
<dbReference type="InterPro" id="IPR049517">
    <property type="entry name" value="ACX-like_C"/>
</dbReference>
<feature type="domain" description="Hydantoinase A/oxoprolinase" evidence="1">
    <location>
        <begin position="233"/>
        <end position="515"/>
    </location>
</feature>
<evidence type="ECO:0000313" key="5">
    <source>
        <dbReference type="Proteomes" id="UP000184529"/>
    </source>
</evidence>
<dbReference type="GO" id="GO:0005829">
    <property type="term" value="C:cytosol"/>
    <property type="evidence" value="ECO:0007669"/>
    <property type="project" value="TreeGrafter"/>
</dbReference>
<feature type="domain" description="Acetophenone carboxylase-like C-terminal" evidence="3">
    <location>
        <begin position="531"/>
        <end position="715"/>
    </location>
</feature>
<feature type="domain" description="Hydantoinase/oxoprolinase N-terminal" evidence="2">
    <location>
        <begin position="11"/>
        <end position="208"/>
    </location>
</feature>
<accession>A0A1M6IND8</accession>
<dbReference type="STRING" id="1121432.SAMN02745219_02374"/>
<name>A0A1M6IND8_9FIRM</name>
<evidence type="ECO:0000313" key="4">
    <source>
        <dbReference type="EMBL" id="SHJ35893.1"/>
    </source>
</evidence>
<dbReference type="Pfam" id="PF01968">
    <property type="entry name" value="Hydantoinase_A"/>
    <property type="match status" value="1"/>
</dbReference>
<dbReference type="PANTHER" id="PTHR11365">
    <property type="entry name" value="5-OXOPROLINASE RELATED"/>
    <property type="match status" value="1"/>
</dbReference>
<proteinExistence type="predicted"/>
<protein>
    <submittedName>
        <fullName evidence="4">Acetone carboxylase, beta subunit</fullName>
    </submittedName>
</protein>
<evidence type="ECO:0000259" key="2">
    <source>
        <dbReference type="Pfam" id="PF05378"/>
    </source>
</evidence>
<dbReference type="EMBL" id="FQZM01000030">
    <property type="protein sequence ID" value="SHJ35893.1"/>
    <property type="molecule type" value="Genomic_DNA"/>
</dbReference>
<dbReference type="InterPro" id="IPR008040">
    <property type="entry name" value="Hydant_A_N"/>
</dbReference>
<dbReference type="GO" id="GO:0006749">
    <property type="term" value="P:glutathione metabolic process"/>
    <property type="evidence" value="ECO:0007669"/>
    <property type="project" value="TreeGrafter"/>
</dbReference>
<dbReference type="OrthoDB" id="9768323at2"/>
<gene>
    <name evidence="4" type="ORF">SAMN02745219_02374</name>
</gene>